<dbReference type="EMBL" id="JAXCGZ010015254">
    <property type="protein sequence ID" value="KAK7070715.1"/>
    <property type="molecule type" value="Genomic_DNA"/>
</dbReference>
<name>A0AAN8X283_HALRR</name>
<feature type="signal peptide" evidence="2">
    <location>
        <begin position="1"/>
        <end position="15"/>
    </location>
</feature>
<sequence length="82" mass="8734">MKFVIIAALAALAAAAPQYYDAPPQRSAGSSEEVVAILRDDRVHEEDGTYNFVFEAENGIQFSQAGSPNGPENAVVKSGQYS</sequence>
<evidence type="ECO:0000313" key="3">
    <source>
        <dbReference type="EMBL" id="KAK7070715.1"/>
    </source>
</evidence>
<proteinExistence type="predicted"/>
<feature type="region of interest" description="Disordered" evidence="1">
    <location>
        <begin position="62"/>
        <end position="82"/>
    </location>
</feature>
<gene>
    <name evidence="3" type="ORF">SK128_025107</name>
</gene>
<accession>A0AAN8X283</accession>
<dbReference type="AlphaFoldDB" id="A0AAN8X283"/>
<dbReference type="Proteomes" id="UP001381693">
    <property type="component" value="Unassembled WGS sequence"/>
</dbReference>
<protein>
    <submittedName>
        <fullName evidence="3">Uncharacterized protein</fullName>
    </submittedName>
</protein>
<feature type="chain" id="PRO_5042895124" evidence="2">
    <location>
        <begin position="16"/>
        <end position="82"/>
    </location>
</feature>
<reference evidence="3 4" key="1">
    <citation type="submission" date="2023-11" db="EMBL/GenBank/DDBJ databases">
        <title>Halocaridina rubra genome assembly.</title>
        <authorList>
            <person name="Smith C."/>
        </authorList>
    </citation>
    <scope>NUCLEOTIDE SEQUENCE [LARGE SCALE GENOMIC DNA]</scope>
    <source>
        <strain evidence="3">EP-1</strain>
        <tissue evidence="3">Whole</tissue>
    </source>
</reference>
<keyword evidence="4" id="KW-1185">Reference proteome</keyword>
<comment type="caution">
    <text evidence="3">The sequence shown here is derived from an EMBL/GenBank/DDBJ whole genome shotgun (WGS) entry which is preliminary data.</text>
</comment>
<keyword evidence="2" id="KW-0732">Signal</keyword>
<organism evidence="3 4">
    <name type="scientific">Halocaridina rubra</name>
    <name type="common">Hawaiian red shrimp</name>
    <dbReference type="NCBI Taxonomy" id="373956"/>
    <lineage>
        <taxon>Eukaryota</taxon>
        <taxon>Metazoa</taxon>
        <taxon>Ecdysozoa</taxon>
        <taxon>Arthropoda</taxon>
        <taxon>Crustacea</taxon>
        <taxon>Multicrustacea</taxon>
        <taxon>Malacostraca</taxon>
        <taxon>Eumalacostraca</taxon>
        <taxon>Eucarida</taxon>
        <taxon>Decapoda</taxon>
        <taxon>Pleocyemata</taxon>
        <taxon>Caridea</taxon>
        <taxon>Atyoidea</taxon>
        <taxon>Atyidae</taxon>
        <taxon>Halocaridina</taxon>
    </lineage>
</organism>
<evidence type="ECO:0000256" key="1">
    <source>
        <dbReference type="SAM" id="MobiDB-lite"/>
    </source>
</evidence>
<evidence type="ECO:0000256" key="2">
    <source>
        <dbReference type="SAM" id="SignalP"/>
    </source>
</evidence>
<evidence type="ECO:0000313" key="4">
    <source>
        <dbReference type="Proteomes" id="UP001381693"/>
    </source>
</evidence>